<protein>
    <submittedName>
        <fullName evidence="3">Cytochrome C</fullName>
    </submittedName>
</protein>
<dbReference type="EMBL" id="LN829119">
    <property type="protein sequence ID" value="CPR20240.1"/>
    <property type="molecule type" value="Genomic_DNA"/>
</dbReference>
<feature type="domain" description="Tll0287-like" evidence="2">
    <location>
        <begin position="52"/>
        <end position="191"/>
    </location>
</feature>
<proteinExistence type="predicted"/>
<dbReference type="Pfam" id="PF11845">
    <property type="entry name" value="Tll0287-like"/>
    <property type="match status" value="1"/>
</dbReference>
<feature type="signal peptide" evidence="1">
    <location>
        <begin position="1"/>
        <end position="24"/>
    </location>
</feature>
<keyword evidence="4" id="KW-1185">Reference proteome</keyword>
<accession>A0A0D6JHB2</accession>
<evidence type="ECO:0000256" key="1">
    <source>
        <dbReference type="SAM" id="SignalP"/>
    </source>
</evidence>
<evidence type="ECO:0000259" key="2">
    <source>
        <dbReference type="Pfam" id="PF11845"/>
    </source>
</evidence>
<keyword evidence="1" id="KW-0732">Signal</keyword>
<dbReference type="RefSeq" id="WP_046479179.1">
    <property type="nucleotide sequence ID" value="NZ_LN829118.1"/>
</dbReference>
<evidence type="ECO:0000313" key="3">
    <source>
        <dbReference type="EMBL" id="CPR20240.1"/>
    </source>
</evidence>
<dbReference type="KEGG" id="fil:BN1229_v1_3403"/>
<dbReference type="KEGG" id="fiy:BN1229_v1_2520"/>
<gene>
    <name evidence="3" type="ORF">YBN1229_v1_2520</name>
</gene>
<sequence length="195" mass="20774">MPQRLTAGLLAVLLAAAFPAVAPATETNDAETLNRARAAAKDLGERLKGELVAAIKSGGPVTALQVCNTVAGDLAIQTSKQHGLTVGRTALRVRNPKNAPDAYEHKVLEEFLEKASSGADLAKLEHIEVVSENGEKTFRYMKAIPMAAEPCLACHGTELKPEVKAEISRLYPEDQATGFKPDELRGAFTISGKLD</sequence>
<evidence type="ECO:0000313" key="4">
    <source>
        <dbReference type="Proteomes" id="UP000033187"/>
    </source>
</evidence>
<dbReference type="InterPro" id="IPR021796">
    <property type="entry name" value="Tll0287-like_dom"/>
</dbReference>
<reference evidence="4" key="1">
    <citation type="submission" date="2015-02" db="EMBL/GenBank/DDBJ databases">
        <authorList>
            <person name="Chooi Y.-H."/>
        </authorList>
    </citation>
    <scope>NUCLEOTIDE SEQUENCE [LARGE SCALE GENOMIC DNA]</scope>
    <source>
        <strain evidence="4">strain Y</strain>
    </source>
</reference>
<organism evidence="3 4">
    <name type="scientific">Candidatus Filomicrobium marinum</name>
    <dbReference type="NCBI Taxonomy" id="1608628"/>
    <lineage>
        <taxon>Bacteria</taxon>
        <taxon>Pseudomonadati</taxon>
        <taxon>Pseudomonadota</taxon>
        <taxon>Alphaproteobacteria</taxon>
        <taxon>Hyphomicrobiales</taxon>
        <taxon>Hyphomicrobiaceae</taxon>
        <taxon>Filomicrobium</taxon>
    </lineage>
</organism>
<dbReference type="AlphaFoldDB" id="A0A0D6JHB2"/>
<dbReference type="Proteomes" id="UP000033187">
    <property type="component" value="Chromosome 1"/>
</dbReference>
<feature type="chain" id="PRO_5002306220" evidence="1">
    <location>
        <begin position="25"/>
        <end position="195"/>
    </location>
</feature>
<dbReference type="OrthoDB" id="9797588at2"/>
<name>A0A0D6JHB2_9HYPH</name>